<evidence type="ECO:0000313" key="7">
    <source>
        <dbReference type="Proteomes" id="UP001385499"/>
    </source>
</evidence>
<keyword evidence="2" id="KW-0520">NAD</keyword>
<dbReference type="SUPFAM" id="SSF52283">
    <property type="entry name" value="Formate/glycerate dehydrogenase catalytic domain-like"/>
    <property type="match status" value="1"/>
</dbReference>
<comment type="similarity">
    <text evidence="3">Belongs to the D-isomer specific 2-hydroxyacid dehydrogenase family.</text>
</comment>
<protein>
    <submittedName>
        <fullName evidence="6">2-hydroxyacid dehydrogenase</fullName>
    </submittedName>
</protein>
<evidence type="ECO:0000256" key="1">
    <source>
        <dbReference type="ARBA" id="ARBA00023002"/>
    </source>
</evidence>
<sequence length="320" mass="34138">MTKIDILVPRAMRDVVIDGLATKFNLHKTYEAADPKAAIEAVAERIKGIAVLGAKVDADFLQQFPSLEIVSNFGVGYDNINAVECGKRGVMVTNTPDVLTEEVADTAIGLLIMTVRELSAAEKWVRDGNWTGKGSYRLTKGTLRGRTLGILGLGRIGKAIALRAEALGLAVHYHGRSRQAGVEYPYHDTLEGMAEACDTLMLVAPGGEDTHHLVNAEILKALGPDGVLINVGRGTVVDEAALAQALADNTIHAAGLDVFENEPQVPEALLKQSNLVVLPHVGSASVHTRDAMGQLVADNLSQWFEKGRAITPVAETPQKA</sequence>
<gene>
    <name evidence="6" type="ORF">V6575_03545</name>
</gene>
<evidence type="ECO:0000259" key="4">
    <source>
        <dbReference type="Pfam" id="PF00389"/>
    </source>
</evidence>
<dbReference type="Pfam" id="PF02826">
    <property type="entry name" value="2-Hacid_dh_C"/>
    <property type="match status" value="1"/>
</dbReference>
<dbReference type="PANTHER" id="PTHR10996:SF178">
    <property type="entry name" value="2-HYDROXYACID DEHYDROGENASE YGL185C-RELATED"/>
    <property type="match status" value="1"/>
</dbReference>
<name>A0ABU8TG62_9HYPH</name>
<feature type="domain" description="D-isomer specific 2-hydroxyacid dehydrogenase catalytic" evidence="4">
    <location>
        <begin position="29"/>
        <end position="313"/>
    </location>
</feature>
<dbReference type="RefSeq" id="WP_340272665.1">
    <property type="nucleotide sequence ID" value="NZ_JBAKIA010000001.1"/>
</dbReference>
<organism evidence="6 7">
    <name type="scientific">Roseibium algae</name>
    <dbReference type="NCBI Taxonomy" id="3123038"/>
    <lineage>
        <taxon>Bacteria</taxon>
        <taxon>Pseudomonadati</taxon>
        <taxon>Pseudomonadota</taxon>
        <taxon>Alphaproteobacteria</taxon>
        <taxon>Hyphomicrobiales</taxon>
        <taxon>Stappiaceae</taxon>
        <taxon>Roseibium</taxon>
    </lineage>
</organism>
<dbReference type="EMBL" id="JBAKIA010000001">
    <property type="protein sequence ID" value="MEJ8473150.1"/>
    <property type="molecule type" value="Genomic_DNA"/>
</dbReference>
<keyword evidence="7" id="KW-1185">Reference proteome</keyword>
<comment type="caution">
    <text evidence="6">The sequence shown here is derived from an EMBL/GenBank/DDBJ whole genome shotgun (WGS) entry which is preliminary data.</text>
</comment>
<dbReference type="InterPro" id="IPR050223">
    <property type="entry name" value="D-isomer_2-hydroxyacid_DH"/>
</dbReference>
<evidence type="ECO:0000256" key="3">
    <source>
        <dbReference type="RuleBase" id="RU003719"/>
    </source>
</evidence>
<reference evidence="6 7" key="1">
    <citation type="submission" date="2024-02" db="EMBL/GenBank/DDBJ databases">
        <title>Roseibium algae sp. nov., isolated from marine alga (Grateloupia sp.), showing potential in myo-inositol conversion.</title>
        <authorList>
            <person name="Wang Y."/>
        </authorList>
    </citation>
    <scope>NUCLEOTIDE SEQUENCE [LARGE SCALE GENOMIC DNA]</scope>
    <source>
        <strain evidence="6 7">H3510</strain>
    </source>
</reference>
<dbReference type="CDD" id="cd12156">
    <property type="entry name" value="HPPR"/>
    <property type="match status" value="1"/>
</dbReference>
<dbReference type="InterPro" id="IPR006140">
    <property type="entry name" value="D-isomer_DH_NAD-bd"/>
</dbReference>
<dbReference type="Pfam" id="PF00389">
    <property type="entry name" value="2-Hacid_dh"/>
    <property type="match status" value="1"/>
</dbReference>
<proteinExistence type="inferred from homology"/>
<dbReference type="PANTHER" id="PTHR10996">
    <property type="entry name" value="2-HYDROXYACID DEHYDROGENASE-RELATED"/>
    <property type="match status" value="1"/>
</dbReference>
<dbReference type="Proteomes" id="UP001385499">
    <property type="component" value="Unassembled WGS sequence"/>
</dbReference>
<evidence type="ECO:0000313" key="6">
    <source>
        <dbReference type="EMBL" id="MEJ8473150.1"/>
    </source>
</evidence>
<evidence type="ECO:0000256" key="2">
    <source>
        <dbReference type="ARBA" id="ARBA00023027"/>
    </source>
</evidence>
<accession>A0ABU8TG62</accession>
<feature type="domain" description="D-isomer specific 2-hydroxyacid dehydrogenase NAD-binding" evidence="5">
    <location>
        <begin position="108"/>
        <end position="282"/>
    </location>
</feature>
<dbReference type="InterPro" id="IPR006139">
    <property type="entry name" value="D-isomer_2_OHA_DH_cat_dom"/>
</dbReference>
<dbReference type="Gene3D" id="3.40.50.720">
    <property type="entry name" value="NAD(P)-binding Rossmann-like Domain"/>
    <property type="match status" value="2"/>
</dbReference>
<evidence type="ECO:0000259" key="5">
    <source>
        <dbReference type="Pfam" id="PF02826"/>
    </source>
</evidence>
<dbReference type="InterPro" id="IPR036291">
    <property type="entry name" value="NAD(P)-bd_dom_sf"/>
</dbReference>
<dbReference type="SUPFAM" id="SSF51735">
    <property type="entry name" value="NAD(P)-binding Rossmann-fold domains"/>
    <property type="match status" value="1"/>
</dbReference>
<keyword evidence="1 3" id="KW-0560">Oxidoreductase</keyword>